<dbReference type="InParanoid" id="A0A0D0A4N3"/>
<reference evidence="3" key="2">
    <citation type="submission" date="2015-01" db="EMBL/GenBank/DDBJ databases">
        <title>Evolutionary Origins and Diversification of the Mycorrhizal Mutualists.</title>
        <authorList>
            <consortium name="DOE Joint Genome Institute"/>
            <consortium name="Mycorrhizal Genomics Consortium"/>
            <person name="Kohler A."/>
            <person name="Kuo A."/>
            <person name="Nagy L.G."/>
            <person name="Floudas D."/>
            <person name="Copeland A."/>
            <person name="Barry K.W."/>
            <person name="Cichocki N."/>
            <person name="Veneault-Fourrey C."/>
            <person name="LaButti K."/>
            <person name="Lindquist E.A."/>
            <person name="Lipzen A."/>
            <person name="Lundell T."/>
            <person name="Morin E."/>
            <person name="Murat C."/>
            <person name="Riley R."/>
            <person name="Ohm R."/>
            <person name="Sun H."/>
            <person name="Tunlid A."/>
            <person name="Henrissat B."/>
            <person name="Grigoriev I.V."/>
            <person name="Hibbett D.S."/>
            <person name="Martin F."/>
        </authorList>
    </citation>
    <scope>NUCLEOTIDE SEQUENCE [LARGE SCALE GENOMIC DNA]</scope>
    <source>
        <strain evidence="3">UH-Slu-Lm8-n1</strain>
    </source>
</reference>
<feature type="transmembrane region" description="Helical" evidence="1">
    <location>
        <begin position="114"/>
        <end position="136"/>
    </location>
</feature>
<evidence type="ECO:0000313" key="2">
    <source>
        <dbReference type="EMBL" id="KIK45035.1"/>
    </source>
</evidence>
<dbReference type="OrthoDB" id="2675269at2759"/>
<sequence length="207" mass="22935">MQVVMIARLHAMYLGSNRILMVLVAIFVPVVVTCGVMVAIAASHTPGEEYILSGTYQCTYVWEGNARTIDSMAWALYTIWEALALCFALRIAVKHFCGLQRPSHIWAIEDLIMVLMKTHTAYFVSFTTVSCVQLVYDSSAIDTSSMGYIFAVLEFFWSLQLFVSGPRLILSVREYNAKFAANSNAEAGTSAIVFQEHGHILSRSTGA</sequence>
<dbReference type="EMBL" id="KN835179">
    <property type="protein sequence ID" value="KIK45035.1"/>
    <property type="molecule type" value="Genomic_DNA"/>
</dbReference>
<keyword evidence="1" id="KW-0812">Transmembrane</keyword>
<reference evidence="2 3" key="1">
    <citation type="submission" date="2014-04" db="EMBL/GenBank/DDBJ databases">
        <authorList>
            <consortium name="DOE Joint Genome Institute"/>
            <person name="Kuo A."/>
            <person name="Ruytinx J."/>
            <person name="Rineau F."/>
            <person name="Colpaert J."/>
            <person name="Kohler A."/>
            <person name="Nagy L.G."/>
            <person name="Floudas D."/>
            <person name="Copeland A."/>
            <person name="Barry K.W."/>
            <person name="Cichocki N."/>
            <person name="Veneault-Fourrey C."/>
            <person name="LaButti K."/>
            <person name="Lindquist E.A."/>
            <person name="Lipzen A."/>
            <person name="Lundell T."/>
            <person name="Morin E."/>
            <person name="Murat C."/>
            <person name="Sun H."/>
            <person name="Tunlid A."/>
            <person name="Henrissat B."/>
            <person name="Grigoriev I.V."/>
            <person name="Hibbett D.S."/>
            <person name="Martin F."/>
            <person name="Nordberg H.P."/>
            <person name="Cantor M.N."/>
            <person name="Hua S.X."/>
        </authorList>
    </citation>
    <scope>NUCLEOTIDE SEQUENCE [LARGE SCALE GENOMIC DNA]</scope>
    <source>
        <strain evidence="2 3">UH-Slu-Lm8-n1</strain>
    </source>
</reference>
<evidence type="ECO:0000256" key="1">
    <source>
        <dbReference type="SAM" id="Phobius"/>
    </source>
</evidence>
<evidence type="ECO:0000313" key="3">
    <source>
        <dbReference type="Proteomes" id="UP000054485"/>
    </source>
</evidence>
<organism evidence="2 3">
    <name type="scientific">Suillus luteus UH-Slu-Lm8-n1</name>
    <dbReference type="NCBI Taxonomy" id="930992"/>
    <lineage>
        <taxon>Eukaryota</taxon>
        <taxon>Fungi</taxon>
        <taxon>Dikarya</taxon>
        <taxon>Basidiomycota</taxon>
        <taxon>Agaricomycotina</taxon>
        <taxon>Agaricomycetes</taxon>
        <taxon>Agaricomycetidae</taxon>
        <taxon>Boletales</taxon>
        <taxon>Suillineae</taxon>
        <taxon>Suillaceae</taxon>
        <taxon>Suillus</taxon>
    </lineage>
</organism>
<dbReference type="AlphaFoldDB" id="A0A0D0A4N3"/>
<accession>A0A0D0A4N3</accession>
<keyword evidence="1" id="KW-0472">Membrane</keyword>
<keyword evidence="3" id="KW-1185">Reference proteome</keyword>
<protein>
    <submittedName>
        <fullName evidence="2">Uncharacterized protein</fullName>
    </submittedName>
</protein>
<feature type="transmembrane region" description="Helical" evidence="1">
    <location>
        <begin position="74"/>
        <end position="93"/>
    </location>
</feature>
<feature type="transmembrane region" description="Helical" evidence="1">
    <location>
        <begin position="20"/>
        <end position="42"/>
    </location>
</feature>
<keyword evidence="1" id="KW-1133">Transmembrane helix</keyword>
<gene>
    <name evidence="2" type="ORF">CY34DRAFT_10624</name>
</gene>
<proteinExistence type="predicted"/>
<dbReference type="Proteomes" id="UP000054485">
    <property type="component" value="Unassembled WGS sequence"/>
</dbReference>
<name>A0A0D0A4N3_9AGAM</name>
<feature type="transmembrane region" description="Helical" evidence="1">
    <location>
        <begin position="148"/>
        <end position="170"/>
    </location>
</feature>
<dbReference type="HOGENOM" id="CLU_057751_1_0_1"/>